<evidence type="ECO:0000313" key="3">
    <source>
        <dbReference type="Proteomes" id="UP000317171"/>
    </source>
</evidence>
<dbReference type="EMBL" id="CP036269">
    <property type="protein sequence ID" value="QDT44655.1"/>
    <property type="molecule type" value="Genomic_DNA"/>
</dbReference>
<feature type="region of interest" description="Disordered" evidence="1">
    <location>
        <begin position="21"/>
        <end position="41"/>
    </location>
</feature>
<protein>
    <submittedName>
        <fullName evidence="2">Uncharacterized protein</fullName>
    </submittedName>
</protein>
<gene>
    <name evidence="2" type="ORF">Pan241w_47690</name>
</gene>
<proteinExistence type="predicted"/>
<reference evidence="2 3" key="1">
    <citation type="submission" date="2019-02" db="EMBL/GenBank/DDBJ databases">
        <title>Deep-cultivation of Planctomycetes and their phenomic and genomic characterization uncovers novel biology.</title>
        <authorList>
            <person name="Wiegand S."/>
            <person name="Jogler M."/>
            <person name="Boedeker C."/>
            <person name="Pinto D."/>
            <person name="Vollmers J."/>
            <person name="Rivas-Marin E."/>
            <person name="Kohn T."/>
            <person name="Peeters S.H."/>
            <person name="Heuer A."/>
            <person name="Rast P."/>
            <person name="Oberbeckmann S."/>
            <person name="Bunk B."/>
            <person name="Jeske O."/>
            <person name="Meyerdierks A."/>
            <person name="Storesund J.E."/>
            <person name="Kallscheuer N."/>
            <person name="Luecker S."/>
            <person name="Lage O.M."/>
            <person name="Pohl T."/>
            <person name="Merkel B.J."/>
            <person name="Hornburger P."/>
            <person name="Mueller R.-W."/>
            <person name="Bruemmer F."/>
            <person name="Labrenz M."/>
            <person name="Spormann A.M."/>
            <person name="Op den Camp H."/>
            <person name="Overmann J."/>
            <person name="Amann R."/>
            <person name="Jetten M.S.M."/>
            <person name="Mascher T."/>
            <person name="Medema M.H."/>
            <person name="Devos D.P."/>
            <person name="Kaster A.-K."/>
            <person name="Ovreas L."/>
            <person name="Rohde M."/>
            <person name="Galperin M.Y."/>
            <person name="Jogler C."/>
        </authorList>
    </citation>
    <scope>NUCLEOTIDE SEQUENCE [LARGE SCALE GENOMIC DNA]</scope>
    <source>
        <strain evidence="2 3">Pan241w</strain>
    </source>
</reference>
<dbReference type="RefSeq" id="WP_145220286.1">
    <property type="nucleotide sequence ID" value="NZ_CP036269.1"/>
</dbReference>
<sequence length="144" mass="15816">MNACRILIVFATGLLFSCSKEDGDVPREPEKAAETAAQPTETKTAEGILEYYPQDVKSVQAWLGHEFMVGETPIRPTEAVPAETLRKMIGRTVKIEGVWNPGQKWKQPQPTDDEAYLQNPAFSEGEIVIRGAGIEAASVLDVDQ</sequence>
<dbReference type="Proteomes" id="UP000317171">
    <property type="component" value="Chromosome"/>
</dbReference>
<accession>A0A517RL98</accession>
<name>A0A517RL98_9PLAN</name>
<dbReference type="AlphaFoldDB" id="A0A517RL98"/>
<evidence type="ECO:0000313" key="2">
    <source>
        <dbReference type="EMBL" id="QDT44655.1"/>
    </source>
</evidence>
<evidence type="ECO:0000256" key="1">
    <source>
        <dbReference type="SAM" id="MobiDB-lite"/>
    </source>
</evidence>
<organism evidence="2 3">
    <name type="scientific">Gimesia alba</name>
    <dbReference type="NCBI Taxonomy" id="2527973"/>
    <lineage>
        <taxon>Bacteria</taxon>
        <taxon>Pseudomonadati</taxon>
        <taxon>Planctomycetota</taxon>
        <taxon>Planctomycetia</taxon>
        <taxon>Planctomycetales</taxon>
        <taxon>Planctomycetaceae</taxon>
        <taxon>Gimesia</taxon>
    </lineage>
</organism>
<dbReference type="PROSITE" id="PS51257">
    <property type="entry name" value="PROKAR_LIPOPROTEIN"/>
    <property type="match status" value="1"/>
</dbReference>
<feature type="compositionally biased region" description="Basic and acidic residues" evidence="1">
    <location>
        <begin position="21"/>
        <end position="33"/>
    </location>
</feature>
<keyword evidence="3" id="KW-1185">Reference proteome</keyword>
<dbReference type="OrthoDB" id="268626at2"/>
<dbReference type="KEGG" id="gaz:Pan241w_47690"/>